<organism evidence="1 2">
    <name type="scientific">Paramecium primaurelia</name>
    <dbReference type="NCBI Taxonomy" id="5886"/>
    <lineage>
        <taxon>Eukaryota</taxon>
        <taxon>Sar</taxon>
        <taxon>Alveolata</taxon>
        <taxon>Ciliophora</taxon>
        <taxon>Intramacronucleata</taxon>
        <taxon>Oligohymenophorea</taxon>
        <taxon>Peniculida</taxon>
        <taxon>Parameciidae</taxon>
        <taxon>Paramecium</taxon>
    </lineage>
</organism>
<evidence type="ECO:0000313" key="2">
    <source>
        <dbReference type="Proteomes" id="UP000688137"/>
    </source>
</evidence>
<name>A0A8S1QDW1_PARPR</name>
<dbReference type="AlphaFoldDB" id="A0A8S1QDW1"/>
<sequence length="90" mass="11031">MVDIKIIIQFRYLFAFKIQLKFIVFNMIQLPGSTKQVTVYIQKKKLQKERMKIREMSLKKIFFKIQLIPIQKYLQLIQNHDFLFCMKMVI</sequence>
<dbReference type="Proteomes" id="UP000688137">
    <property type="component" value="Unassembled WGS sequence"/>
</dbReference>
<keyword evidence="2" id="KW-1185">Reference proteome</keyword>
<accession>A0A8S1QDW1</accession>
<evidence type="ECO:0000313" key="1">
    <source>
        <dbReference type="EMBL" id="CAD8113898.1"/>
    </source>
</evidence>
<protein>
    <submittedName>
        <fullName evidence="1">Uncharacterized protein</fullName>
    </submittedName>
</protein>
<reference evidence="1" key="1">
    <citation type="submission" date="2021-01" db="EMBL/GenBank/DDBJ databases">
        <authorList>
            <consortium name="Genoscope - CEA"/>
            <person name="William W."/>
        </authorList>
    </citation>
    <scope>NUCLEOTIDE SEQUENCE</scope>
</reference>
<comment type="caution">
    <text evidence="1">The sequence shown here is derived from an EMBL/GenBank/DDBJ whole genome shotgun (WGS) entry which is preliminary data.</text>
</comment>
<proteinExistence type="predicted"/>
<dbReference type="EMBL" id="CAJJDM010000162">
    <property type="protein sequence ID" value="CAD8113898.1"/>
    <property type="molecule type" value="Genomic_DNA"/>
</dbReference>
<gene>
    <name evidence="1" type="ORF">PPRIM_AZ9-3.1.T1570046</name>
</gene>